<dbReference type="GeneID" id="45694604"/>
<dbReference type="EMBL" id="CP065600">
    <property type="protein sequence ID" value="QPQ89872.1"/>
    <property type="molecule type" value="Genomic_DNA"/>
</dbReference>
<feature type="domain" description="MobA-like NTP transferase" evidence="5">
    <location>
        <begin position="307"/>
        <end position="423"/>
    </location>
</feature>
<dbReference type="InterPro" id="IPR012698">
    <property type="entry name" value="PEnolPyrv_PMutase_core"/>
</dbReference>
<protein>
    <recommendedName>
        <fullName evidence="3">phosphoenolpyruvate mutase</fullName>
        <ecNumber evidence="3">5.4.2.9</ecNumber>
    </recommendedName>
</protein>
<dbReference type="SUPFAM" id="SSF53448">
    <property type="entry name" value="Nucleotide-diphospho-sugar transferases"/>
    <property type="match status" value="1"/>
</dbReference>
<sequence length="561" mass="61095">MNAREPNFTESRAARLRRMLTSHELEFLMEAHNGLSAKIVREAGFKAIWGSGLSISAALGVRDNNEASWTQVVDVLEFMADASDLPILLDGDTGYGNFNNMRRLVRKLEQRGIAGVCIEDKQFPKTNSFIDGERQPLAEIDEFAGKIKAGKDSQHDPDFSIVARVEALIAGWGMDEALRRAHAYADAGADAILIHSKLSRPDEILQFAREWGNRAPLVIVPTKYYSTPTDVFRQAGISTVIWANHLVRSSAAAMQATAREIFESETLVNVEDRVATVNEIFRLQDADEYSAAERLYLSSSSRASNSALVLAASRGSGLEAVTEDKPKVMLPIAGKPLLRWLVDGFKKEGVNDITVVGGYRADAIDKSGVKLVVNERHAETGELASLACAVDRINGDTVISYGDLLFRSYILRDLAESDAEFTVVVDSSLTDSPNQSVRDFALCSAADDRGLFGQKITLQRVASDAGNGAPHGRWIGLLNVRGAGVERLKATIATLQSRPDFDQLDIPALLNALVEAGEQIAVQYVHGHWRGVNDLDEFRRAGDFAHGQTPLASGTADGDAQ</sequence>
<dbReference type="RefSeq" id="WP_015877400.1">
    <property type="nucleotide sequence ID" value="NZ_CP021075.1"/>
</dbReference>
<keyword evidence="1" id="KW-0460">Magnesium</keyword>
<dbReference type="Gene3D" id="3.90.550.10">
    <property type="entry name" value="Spore Coat Polysaccharide Biosynthesis Protein SpsA, Chain A"/>
    <property type="match status" value="1"/>
</dbReference>
<dbReference type="EC" id="5.4.2.9" evidence="3"/>
<dbReference type="GO" id="GO:0016779">
    <property type="term" value="F:nucleotidyltransferase activity"/>
    <property type="evidence" value="ECO:0007669"/>
    <property type="project" value="UniProtKB-ARBA"/>
</dbReference>
<dbReference type="InterPro" id="IPR039556">
    <property type="entry name" value="ICL/PEPM"/>
</dbReference>
<evidence type="ECO:0000313" key="6">
    <source>
        <dbReference type="EMBL" id="QPQ89872.1"/>
    </source>
</evidence>
<evidence type="ECO:0000256" key="3">
    <source>
        <dbReference type="ARBA" id="ARBA00024063"/>
    </source>
</evidence>
<evidence type="ECO:0000259" key="5">
    <source>
        <dbReference type="Pfam" id="PF12804"/>
    </source>
</evidence>
<dbReference type="Pfam" id="PF13714">
    <property type="entry name" value="PEP_mutase"/>
    <property type="match status" value="1"/>
</dbReference>
<gene>
    <name evidence="6" type="primary">aepX</name>
    <name evidence="6" type="ORF">I6H06_09685</name>
    <name evidence="7" type="ORF">NFI99_07000</name>
</gene>
<dbReference type="InterPro" id="IPR040442">
    <property type="entry name" value="Pyrv_kinase-like_dom_sf"/>
</dbReference>
<dbReference type="NCBIfam" id="TIGR02320">
    <property type="entry name" value="PEP_mutase"/>
    <property type="match status" value="1"/>
</dbReference>
<evidence type="ECO:0000313" key="7">
    <source>
        <dbReference type="EMBL" id="USS41993.1"/>
    </source>
</evidence>
<proteinExistence type="inferred from homology"/>
<reference evidence="6 8" key="1">
    <citation type="submission" date="2020-12" db="EMBL/GenBank/DDBJ databases">
        <title>FDA dAtabase for Regulatory Grade micrObial Sequences (FDA-ARGOS): Supporting development and validation of Infectious Disease Dx tests.</title>
        <authorList>
            <person name="Minogue T."/>
            <person name="Wolcott M."/>
            <person name="Wasieloski L."/>
            <person name="Aguilar W."/>
            <person name="Moore D."/>
            <person name="Jaissle J."/>
            <person name="Tallon L."/>
            <person name="Sadzewicz L."/>
            <person name="Zhao X."/>
            <person name="Boylan J."/>
            <person name="Ott S."/>
            <person name="Bowen H."/>
            <person name="Vavikolanu K."/>
            <person name="Mehta A."/>
            <person name="Aluvathingal J."/>
            <person name="Nadendla S."/>
            <person name="Yan Y."/>
            <person name="Sichtig H."/>
        </authorList>
    </citation>
    <scope>NUCLEOTIDE SEQUENCE [LARGE SCALE GENOMIC DNA]</scope>
    <source>
        <strain evidence="6 8">FDAARGOS_949</strain>
    </source>
</reference>
<dbReference type="CDD" id="cd00377">
    <property type="entry name" value="ICL_PEPM"/>
    <property type="match status" value="1"/>
</dbReference>
<dbReference type="InterPro" id="IPR025877">
    <property type="entry name" value="MobA-like_NTP_Trfase"/>
</dbReference>
<dbReference type="InterPro" id="IPR029044">
    <property type="entry name" value="Nucleotide-diphossugar_trans"/>
</dbReference>
<dbReference type="CDD" id="cd02523">
    <property type="entry name" value="PC_cytidylyltransferase"/>
    <property type="match status" value="1"/>
</dbReference>
<accession>A0AAQ0BSA7</accession>
<dbReference type="AlphaFoldDB" id="A0AAQ0BSA7"/>
<dbReference type="InterPro" id="IPR015813">
    <property type="entry name" value="Pyrv/PenolPyrv_kinase-like_dom"/>
</dbReference>
<dbReference type="PANTHER" id="PTHR42905:SF7">
    <property type="entry name" value="PHOSPHOENOLPYRUVATE PHOSPHOMUTASE"/>
    <property type="match status" value="1"/>
</dbReference>
<dbReference type="Pfam" id="PF12804">
    <property type="entry name" value="NTP_transf_3"/>
    <property type="match status" value="1"/>
</dbReference>
<dbReference type="GO" id="GO:0050188">
    <property type="term" value="F:phosphoenolpyruvate mutase activity"/>
    <property type="evidence" value="ECO:0007669"/>
    <property type="project" value="UniProtKB-EC"/>
</dbReference>
<organism evidence="6 8">
    <name type="scientific">Burkholderia glumae</name>
    <name type="common">Pseudomonas glumae</name>
    <dbReference type="NCBI Taxonomy" id="337"/>
    <lineage>
        <taxon>Bacteria</taxon>
        <taxon>Pseudomonadati</taxon>
        <taxon>Pseudomonadota</taxon>
        <taxon>Betaproteobacteria</taxon>
        <taxon>Burkholderiales</taxon>
        <taxon>Burkholderiaceae</taxon>
        <taxon>Burkholderia</taxon>
    </lineage>
</organism>
<evidence type="ECO:0000256" key="1">
    <source>
        <dbReference type="ARBA" id="ARBA00022842"/>
    </source>
</evidence>
<dbReference type="EMBL" id="CP099583">
    <property type="protein sequence ID" value="USS41993.1"/>
    <property type="molecule type" value="Genomic_DNA"/>
</dbReference>
<keyword evidence="9" id="KW-1185">Reference proteome</keyword>
<dbReference type="PANTHER" id="PTHR42905">
    <property type="entry name" value="PHOSPHOENOLPYRUVATE CARBOXYLASE"/>
    <property type="match status" value="1"/>
</dbReference>
<dbReference type="Gene3D" id="3.20.20.60">
    <property type="entry name" value="Phosphoenolpyruvate-binding domains"/>
    <property type="match status" value="1"/>
</dbReference>
<evidence type="ECO:0000313" key="8">
    <source>
        <dbReference type="Proteomes" id="UP000594892"/>
    </source>
</evidence>
<dbReference type="Proteomes" id="UP001056386">
    <property type="component" value="Chromosome 2"/>
</dbReference>
<evidence type="ECO:0000256" key="4">
    <source>
        <dbReference type="ARBA" id="ARBA00038455"/>
    </source>
</evidence>
<comment type="similarity">
    <text evidence="4">Belongs to the isocitrate lyase/PEP mutase superfamily. PEP mutase family.</text>
</comment>
<reference evidence="7" key="2">
    <citation type="submission" date="2022-06" db="EMBL/GenBank/DDBJ databases">
        <title>Draft genome sequence of Burkholderia glumae strain GR20004 isolated from rice panicle showing bacterial panicle blight.</title>
        <authorList>
            <person name="Choi S.Y."/>
            <person name="Lee Y.H."/>
        </authorList>
    </citation>
    <scope>NUCLEOTIDE SEQUENCE</scope>
    <source>
        <strain evidence="7">GR20004</strain>
    </source>
</reference>
<name>A0AAQ0BSA7_BURGL</name>
<evidence type="ECO:0000313" key="9">
    <source>
        <dbReference type="Proteomes" id="UP001056386"/>
    </source>
</evidence>
<dbReference type="SUPFAM" id="SSF51621">
    <property type="entry name" value="Phosphoenolpyruvate/pyruvate domain"/>
    <property type="match status" value="1"/>
</dbReference>
<evidence type="ECO:0000256" key="2">
    <source>
        <dbReference type="ARBA" id="ARBA00023235"/>
    </source>
</evidence>
<keyword evidence="2 6" id="KW-0413">Isomerase</keyword>
<dbReference type="Proteomes" id="UP000594892">
    <property type="component" value="Chromosome 1"/>
</dbReference>